<accession>A0A4Y2CFI7</accession>
<evidence type="ECO:0000313" key="1">
    <source>
        <dbReference type="EMBL" id="GBM03172.1"/>
    </source>
</evidence>
<keyword evidence="2" id="KW-1185">Reference proteome</keyword>
<dbReference type="OrthoDB" id="7906018at2759"/>
<dbReference type="GO" id="GO:0003676">
    <property type="term" value="F:nucleic acid binding"/>
    <property type="evidence" value="ECO:0007669"/>
    <property type="project" value="InterPro"/>
</dbReference>
<dbReference type="InterPro" id="IPR036397">
    <property type="entry name" value="RNaseH_sf"/>
</dbReference>
<gene>
    <name evidence="1" type="ORF">AVEN_70592_1</name>
</gene>
<dbReference type="PANTHER" id="PTHR47326">
    <property type="entry name" value="TRANSPOSABLE ELEMENT TC3 TRANSPOSASE-LIKE PROTEIN"/>
    <property type="match status" value="1"/>
</dbReference>
<dbReference type="Gene3D" id="3.30.420.10">
    <property type="entry name" value="Ribonuclease H-like superfamily/Ribonuclease H"/>
    <property type="match status" value="1"/>
</dbReference>
<dbReference type="EMBL" id="BGPR01000188">
    <property type="protein sequence ID" value="GBM03172.1"/>
    <property type="molecule type" value="Genomic_DNA"/>
</dbReference>
<protein>
    <submittedName>
        <fullName evidence="1">Uncharacterized protein</fullName>
    </submittedName>
</protein>
<sequence>MFLSSLHSSMWVQHDGAPSHDTNDICQQLSFAFRKHWICRGGPVQWPSRSSDLSCLYFCWSQMKTLVYDTAFDSVEDVVACISVTEGEMRGIPGIFQSVRIPCGNTVEPACLLLVEISNTFCRM</sequence>
<name>A0A4Y2CFI7_ARAVE</name>
<dbReference type="PANTHER" id="PTHR47326:SF1">
    <property type="entry name" value="HTH PSQ-TYPE DOMAIN-CONTAINING PROTEIN"/>
    <property type="match status" value="1"/>
</dbReference>
<evidence type="ECO:0000313" key="2">
    <source>
        <dbReference type="Proteomes" id="UP000499080"/>
    </source>
</evidence>
<dbReference type="AlphaFoldDB" id="A0A4Y2CFI7"/>
<organism evidence="1 2">
    <name type="scientific">Araneus ventricosus</name>
    <name type="common">Orbweaver spider</name>
    <name type="synonym">Epeira ventricosa</name>
    <dbReference type="NCBI Taxonomy" id="182803"/>
    <lineage>
        <taxon>Eukaryota</taxon>
        <taxon>Metazoa</taxon>
        <taxon>Ecdysozoa</taxon>
        <taxon>Arthropoda</taxon>
        <taxon>Chelicerata</taxon>
        <taxon>Arachnida</taxon>
        <taxon>Araneae</taxon>
        <taxon>Araneomorphae</taxon>
        <taxon>Entelegynae</taxon>
        <taxon>Araneoidea</taxon>
        <taxon>Araneidae</taxon>
        <taxon>Araneus</taxon>
    </lineage>
</organism>
<comment type="caution">
    <text evidence="1">The sequence shown here is derived from an EMBL/GenBank/DDBJ whole genome shotgun (WGS) entry which is preliminary data.</text>
</comment>
<proteinExistence type="predicted"/>
<dbReference type="Proteomes" id="UP000499080">
    <property type="component" value="Unassembled WGS sequence"/>
</dbReference>
<reference evidence="1 2" key="1">
    <citation type="journal article" date="2019" name="Sci. Rep.">
        <title>Orb-weaving spider Araneus ventricosus genome elucidates the spidroin gene catalogue.</title>
        <authorList>
            <person name="Kono N."/>
            <person name="Nakamura H."/>
            <person name="Ohtoshi R."/>
            <person name="Moran D.A.P."/>
            <person name="Shinohara A."/>
            <person name="Yoshida Y."/>
            <person name="Fujiwara M."/>
            <person name="Mori M."/>
            <person name="Tomita M."/>
            <person name="Arakawa K."/>
        </authorList>
    </citation>
    <scope>NUCLEOTIDE SEQUENCE [LARGE SCALE GENOMIC DNA]</scope>
</reference>